<keyword evidence="2" id="KW-1185">Reference proteome</keyword>
<sequence>MDFNRFVQELDSRKSRQAVLDDLNKIWINRVNTLPTLTFTVDGKGLKMTGYKTYPQLLDFMKRVSKMAMEMNIADIRQ</sequence>
<organism evidence="1 2">
    <name type="scientific">Dyadobacter fermentans</name>
    <dbReference type="NCBI Taxonomy" id="94254"/>
    <lineage>
        <taxon>Bacteria</taxon>
        <taxon>Pseudomonadati</taxon>
        <taxon>Bacteroidota</taxon>
        <taxon>Cytophagia</taxon>
        <taxon>Cytophagales</taxon>
        <taxon>Spirosomataceae</taxon>
        <taxon>Dyadobacter</taxon>
    </lineage>
</organism>
<gene>
    <name evidence="1" type="ORF">J2W84_004022</name>
</gene>
<dbReference type="GO" id="GO:0016853">
    <property type="term" value="F:isomerase activity"/>
    <property type="evidence" value="ECO:0007669"/>
    <property type="project" value="UniProtKB-KW"/>
</dbReference>
<dbReference type="RefSeq" id="WP_309986639.1">
    <property type="nucleotide sequence ID" value="NZ_JAVDTI010000003.1"/>
</dbReference>
<keyword evidence="1" id="KW-0413">Isomerase</keyword>
<reference evidence="1 2" key="1">
    <citation type="submission" date="2023-07" db="EMBL/GenBank/DDBJ databases">
        <title>Sorghum-associated microbial communities from plants grown in Nebraska, USA.</title>
        <authorList>
            <person name="Schachtman D."/>
        </authorList>
    </citation>
    <scope>NUCLEOTIDE SEQUENCE [LARGE SCALE GENOMIC DNA]</scope>
    <source>
        <strain evidence="1 2">BE57</strain>
    </source>
</reference>
<dbReference type="Proteomes" id="UP001264980">
    <property type="component" value="Unassembled WGS sequence"/>
</dbReference>
<name>A0ABU1R0N7_9BACT</name>
<accession>A0ABU1R0N7</accession>
<protein>
    <submittedName>
        <fullName evidence="1">DsbA family dithiol-disulfide isomerase</fullName>
    </submittedName>
</protein>
<proteinExistence type="predicted"/>
<dbReference type="EMBL" id="JAVDTI010000003">
    <property type="protein sequence ID" value="MDR6806974.1"/>
    <property type="molecule type" value="Genomic_DNA"/>
</dbReference>
<evidence type="ECO:0000313" key="2">
    <source>
        <dbReference type="Proteomes" id="UP001264980"/>
    </source>
</evidence>
<comment type="caution">
    <text evidence="1">The sequence shown here is derived from an EMBL/GenBank/DDBJ whole genome shotgun (WGS) entry which is preliminary data.</text>
</comment>
<evidence type="ECO:0000313" key="1">
    <source>
        <dbReference type="EMBL" id="MDR6806974.1"/>
    </source>
</evidence>